<proteinExistence type="predicted"/>
<dbReference type="AlphaFoldDB" id="A0A2A4MRD1"/>
<accession>A0A2A4MRD1</accession>
<keyword evidence="2" id="KW-0812">Transmembrane</keyword>
<sequence length="111" mass="12388">MNKVDKISQFLSVIKKIKLLGHNSKLCKRLALLTSSLGILLYGSSAYAYLDPATGSMILQGLMAGIAVVAMTVKLYWYKVVGFFKKTDIDSDEEFYPDEDNKASQNQETKE</sequence>
<evidence type="ECO:0000313" key="4">
    <source>
        <dbReference type="Proteomes" id="UP000218172"/>
    </source>
</evidence>
<feature type="region of interest" description="Disordered" evidence="1">
    <location>
        <begin position="92"/>
        <end position="111"/>
    </location>
</feature>
<dbReference type="Proteomes" id="UP000218172">
    <property type="component" value="Unassembled WGS sequence"/>
</dbReference>
<dbReference type="EMBL" id="NVQR01000039">
    <property type="protein sequence ID" value="PCH62432.1"/>
    <property type="molecule type" value="Genomic_DNA"/>
</dbReference>
<keyword evidence="2" id="KW-1133">Transmembrane helix</keyword>
<reference evidence="4" key="1">
    <citation type="submission" date="2017-08" db="EMBL/GenBank/DDBJ databases">
        <title>A dynamic microbial community with high functional redundancy inhabits the cold, oxic subseafloor aquifer.</title>
        <authorList>
            <person name="Tully B.J."/>
            <person name="Wheat C.G."/>
            <person name="Glazer B.T."/>
            <person name="Huber J.A."/>
        </authorList>
    </citation>
    <scope>NUCLEOTIDE SEQUENCE [LARGE SCALE GENOMIC DNA]</scope>
</reference>
<evidence type="ECO:0000313" key="3">
    <source>
        <dbReference type="EMBL" id="PCH62432.1"/>
    </source>
</evidence>
<feature type="transmembrane region" description="Helical" evidence="2">
    <location>
        <begin position="58"/>
        <end position="77"/>
    </location>
</feature>
<name>A0A2A4MRD1_9GAMM</name>
<protein>
    <submittedName>
        <fullName evidence="3">Uncharacterized protein</fullName>
    </submittedName>
</protein>
<organism evidence="3 4">
    <name type="scientific">SAR86 cluster bacterium</name>
    <dbReference type="NCBI Taxonomy" id="2030880"/>
    <lineage>
        <taxon>Bacteria</taxon>
        <taxon>Pseudomonadati</taxon>
        <taxon>Pseudomonadota</taxon>
        <taxon>Gammaproteobacteria</taxon>
        <taxon>SAR86 cluster</taxon>
    </lineage>
</organism>
<evidence type="ECO:0000256" key="2">
    <source>
        <dbReference type="SAM" id="Phobius"/>
    </source>
</evidence>
<keyword evidence="2" id="KW-0472">Membrane</keyword>
<gene>
    <name evidence="3" type="ORF">COC19_02860</name>
</gene>
<evidence type="ECO:0000256" key="1">
    <source>
        <dbReference type="SAM" id="MobiDB-lite"/>
    </source>
</evidence>
<comment type="caution">
    <text evidence="3">The sequence shown here is derived from an EMBL/GenBank/DDBJ whole genome shotgun (WGS) entry which is preliminary data.</text>
</comment>